<dbReference type="OrthoDB" id="9794225at2"/>
<dbReference type="Pfam" id="PF01699">
    <property type="entry name" value="Na_Ca_ex"/>
    <property type="match status" value="1"/>
</dbReference>
<dbReference type="STRING" id="1732.SAMN02910417_01898"/>
<dbReference type="AlphaFoldDB" id="A0A1G6BY24"/>
<evidence type="ECO:0000259" key="6">
    <source>
        <dbReference type="Pfam" id="PF01699"/>
    </source>
</evidence>
<evidence type="ECO:0000313" key="7">
    <source>
        <dbReference type="EMBL" id="SDB25480.1"/>
    </source>
</evidence>
<name>A0A1G6BY24_EUBOX</name>
<dbReference type="GO" id="GO:0005886">
    <property type="term" value="C:plasma membrane"/>
    <property type="evidence" value="ECO:0007669"/>
    <property type="project" value="TreeGrafter"/>
</dbReference>
<dbReference type="InterPro" id="IPR004837">
    <property type="entry name" value="NaCa_Exmemb"/>
</dbReference>
<evidence type="ECO:0000256" key="4">
    <source>
        <dbReference type="ARBA" id="ARBA00023136"/>
    </source>
</evidence>
<feature type="domain" description="Sodium/calcium exchanger membrane region" evidence="6">
    <location>
        <begin position="2"/>
        <end position="140"/>
    </location>
</feature>
<comment type="subcellular location">
    <subcellularLocation>
        <location evidence="1">Membrane</location>
        <topology evidence="1">Multi-pass membrane protein</topology>
    </subcellularLocation>
</comment>
<dbReference type="GO" id="GO:0005262">
    <property type="term" value="F:calcium channel activity"/>
    <property type="evidence" value="ECO:0007669"/>
    <property type="project" value="TreeGrafter"/>
</dbReference>
<dbReference type="GO" id="GO:0008273">
    <property type="term" value="F:calcium, potassium:sodium antiporter activity"/>
    <property type="evidence" value="ECO:0007669"/>
    <property type="project" value="TreeGrafter"/>
</dbReference>
<keyword evidence="3 5" id="KW-1133">Transmembrane helix</keyword>
<gene>
    <name evidence="7" type="ORF">SAMN02910417_01898</name>
</gene>
<dbReference type="InterPro" id="IPR044880">
    <property type="entry name" value="NCX_ion-bd_dom_sf"/>
</dbReference>
<dbReference type="Proteomes" id="UP000199228">
    <property type="component" value="Unassembled WGS sequence"/>
</dbReference>
<dbReference type="InterPro" id="IPR004481">
    <property type="entry name" value="K/Na/Ca-exchanger"/>
</dbReference>
<dbReference type="PANTHER" id="PTHR10846">
    <property type="entry name" value="SODIUM/POTASSIUM/CALCIUM EXCHANGER"/>
    <property type="match status" value="1"/>
</dbReference>
<keyword evidence="8" id="KW-1185">Reference proteome</keyword>
<evidence type="ECO:0000256" key="5">
    <source>
        <dbReference type="SAM" id="Phobius"/>
    </source>
</evidence>
<accession>A0A1G6BY24</accession>
<sequence>MIALLCKIMLIIGGGQAVVYAAKAIARTFGMTEALIGLTIVAVGTSLPELVTSIVAAKKGETGMAVGNVVGSNIFNMMFILGLSSLIHPIDVNMASLWDLIILVIVSVIVYVFSGTKRNIGKREGAIMLLIYLADMVFAILR</sequence>
<proteinExistence type="predicted"/>
<feature type="transmembrane region" description="Helical" evidence="5">
    <location>
        <begin position="96"/>
        <end position="113"/>
    </location>
</feature>
<dbReference type="RefSeq" id="WP_090174120.1">
    <property type="nucleotide sequence ID" value="NZ_FMXR01000013.1"/>
</dbReference>
<evidence type="ECO:0000313" key="8">
    <source>
        <dbReference type="Proteomes" id="UP000199228"/>
    </source>
</evidence>
<keyword evidence="2 5" id="KW-0812">Transmembrane</keyword>
<evidence type="ECO:0000256" key="3">
    <source>
        <dbReference type="ARBA" id="ARBA00022989"/>
    </source>
</evidence>
<protein>
    <submittedName>
        <fullName evidence="7">Sodium/calcium exchanger protein</fullName>
    </submittedName>
</protein>
<organism evidence="7 8">
    <name type="scientific">Eubacterium oxidoreducens</name>
    <dbReference type="NCBI Taxonomy" id="1732"/>
    <lineage>
        <taxon>Bacteria</taxon>
        <taxon>Bacillati</taxon>
        <taxon>Bacillota</taxon>
        <taxon>Clostridia</taxon>
        <taxon>Eubacteriales</taxon>
        <taxon>Eubacteriaceae</taxon>
        <taxon>Eubacterium</taxon>
    </lineage>
</organism>
<dbReference type="EMBL" id="FMXR01000013">
    <property type="protein sequence ID" value="SDB25480.1"/>
    <property type="molecule type" value="Genomic_DNA"/>
</dbReference>
<evidence type="ECO:0000256" key="1">
    <source>
        <dbReference type="ARBA" id="ARBA00004141"/>
    </source>
</evidence>
<keyword evidence="4 5" id="KW-0472">Membrane</keyword>
<dbReference type="Gene3D" id="1.20.1420.30">
    <property type="entry name" value="NCX, central ion-binding region"/>
    <property type="match status" value="1"/>
</dbReference>
<dbReference type="PANTHER" id="PTHR10846:SF8">
    <property type="entry name" value="INNER MEMBRANE PROTEIN YRBG"/>
    <property type="match status" value="1"/>
</dbReference>
<feature type="transmembrane region" description="Helical" evidence="5">
    <location>
        <begin position="69"/>
        <end position="90"/>
    </location>
</feature>
<reference evidence="7 8" key="1">
    <citation type="submission" date="2016-10" db="EMBL/GenBank/DDBJ databases">
        <authorList>
            <person name="de Groot N.N."/>
        </authorList>
    </citation>
    <scope>NUCLEOTIDE SEQUENCE [LARGE SCALE GENOMIC DNA]</scope>
    <source>
        <strain evidence="7 8">DSM 3217</strain>
    </source>
</reference>
<feature type="transmembrane region" description="Helical" evidence="5">
    <location>
        <begin position="37"/>
        <end position="57"/>
    </location>
</feature>
<dbReference type="GO" id="GO:0006874">
    <property type="term" value="P:intracellular calcium ion homeostasis"/>
    <property type="evidence" value="ECO:0007669"/>
    <property type="project" value="TreeGrafter"/>
</dbReference>
<evidence type="ECO:0000256" key="2">
    <source>
        <dbReference type="ARBA" id="ARBA00022692"/>
    </source>
</evidence>